<feature type="domain" description="Glycosyl hydrolase family 31 C-terminal" evidence="5">
    <location>
        <begin position="607"/>
        <end position="691"/>
    </location>
</feature>
<comment type="similarity">
    <text evidence="1 2">Belongs to the glycosyl hydrolase 31 family.</text>
</comment>
<dbReference type="GO" id="GO:0030246">
    <property type="term" value="F:carbohydrate binding"/>
    <property type="evidence" value="ECO:0007669"/>
    <property type="project" value="InterPro"/>
</dbReference>
<dbReference type="Pfam" id="PF17137">
    <property type="entry name" value="DUF5110"/>
    <property type="match status" value="1"/>
</dbReference>
<keyword evidence="2 6" id="KW-0378">Hydrolase</keyword>
<dbReference type="AlphaFoldDB" id="A0A1D9P2N4"/>
<name>A0A1D9P2N4_9FIRM</name>
<dbReference type="Pfam" id="PF21365">
    <property type="entry name" value="Glyco_hydro_31_3rd"/>
    <property type="match status" value="1"/>
</dbReference>
<dbReference type="GO" id="GO:0005975">
    <property type="term" value="P:carbohydrate metabolic process"/>
    <property type="evidence" value="ECO:0007669"/>
    <property type="project" value="InterPro"/>
</dbReference>
<dbReference type="Pfam" id="PF01055">
    <property type="entry name" value="Glyco_hydro_31_2nd"/>
    <property type="match status" value="1"/>
</dbReference>
<dbReference type="Gene3D" id="2.60.40.1760">
    <property type="entry name" value="glycosyl hydrolase (family 31)"/>
    <property type="match status" value="1"/>
</dbReference>
<accession>A0A1D9P2N4</accession>
<protein>
    <submittedName>
        <fullName evidence="6">Glycoside hydrolase family 31 Gh31A</fullName>
    </submittedName>
</protein>
<feature type="domain" description="DUF5110" evidence="4">
    <location>
        <begin position="709"/>
        <end position="752"/>
    </location>
</feature>
<dbReference type="SUPFAM" id="SSF51011">
    <property type="entry name" value="Glycosyl hydrolase domain"/>
    <property type="match status" value="1"/>
</dbReference>
<dbReference type="Gene3D" id="3.20.20.80">
    <property type="entry name" value="Glycosidases"/>
    <property type="match status" value="1"/>
</dbReference>
<keyword evidence="7" id="KW-1185">Reference proteome</keyword>
<dbReference type="OrthoDB" id="176168at2"/>
<gene>
    <name evidence="6" type="ORF">bhn_I1581</name>
</gene>
<dbReference type="InterPro" id="IPR017853">
    <property type="entry name" value="GH"/>
</dbReference>
<dbReference type="KEGG" id="bhu:bhn_I1581"/>
<dbReference type="InterPro" id="IPR000322">
    <property type="entry name" value="Glyco_hydro_31_TIM"/>
</dbReference>
<evidence type="ECO:0000259" key="3">
    <source>
        <dbReference type="Pfam" id="PF01055"/>
    </source>
</evidence>
<dbReference type="InterPro" id="IPR011013">
    <property type="entry name" value="Gal_mutarotase_sf_dom"/>
</dbReference>
<dbReference type="EMBL" id="CP017831">
    <property type="protein sequence ID" value="AOZ96614.1"/>
    <property type="molecule type" value="Genomic_DNA"/>
</dbReference>
<dbReference type="Proteomes" id="UP000179284">
    <property type="component" value="Chromosome I"/>
</dbReference>
<evidence type="ECO:0000313" key="7">
    <source>
        <dbReference type="Proteomes" id="UP000179284"/>
    </source>
</evidence>
<evidence type="ECO:0000256" key="2">
    <source>
        <dbReference type="RuleBase" id="RU361185"/>
    </source>
</evidence>
<dbReference type="InterPro" id="IPR013780">
    <property type="entry name" value="Glyco_hydro_b"/>
</dbReference>
<evidence type="ECO:0000256" key="1">
    <source>
        <dbReference type="ARBA" id="ARBA00007806"/>
    </source>
</evidence>
<reference evidence="7" key="1">
    <citation type="submission" date="2016-10" db="EMBL/GenBank/DDBJ databases">
        <title>The complete genome sequence of the rumen bacterium Butyrivibrio hungatei MB2003.</title>
        <authorList>
            <person name="Palevich N."/>
            <person name="Kelly W.J."/>
            <person name="Leahy S.C."/>
            <person name="Altermann E."/>
            <person name="Rakonjac J."/>
            <person name="Attwood G.T."/>
        </authorList>
    </citation>
    <scope>NUCLEOTIDE SEQUENCE [LARGE SCALE GENOMIC DNA]</scope>
    <source>
        <strain evidence="7">MB2003</strain>
    </source>
</reference>
<proteinExistence type="inferred from homology"/>
<dbReference type="CDD" id="cd14752">
    <property type="entry name" value="GH31_N"/>
    <property type="match status" value="1"/>
</dbReference>
<organism evidence="6 7">
    <name type="scientific">Butyrivibrio hungatei</name>
    <dbReference type="NCBI Taxonomy" id="185008"/>
    <lineage>
        <taxon>Bacteria</taxon>
        <taxon>Bacillati</taxon>
        <taxon>Bacillota</taxon>
        <taxon>Clostridia</taxon>
        <taxon>Lachnospirales</taxon>
        <taxon>Lachnospiraceae</taxon>
        <taxon>Butyrivibrio</taxon>
    </lineage>
</organism>
<dbReference type="GO" id="GO:0004553">
    <property type="term" value="F:hydrolase activity, hydrolyzing O-glycosyl compounds"/>
    <property type="evidence" value="ECO:0007669"/>
    <property type="project" value="InterPro"/>
</dbReference>
<sequence>MMEVVAAKSYEITRCEDKNGILLFYSEAGVLRIIPQNGGIVRVSFSEEAEFSPEQGRDYDGFINGIKYKLMESSTSFFIKSSEGQIIISKKTGAVSFENDNGRLLLKERAFEPRFLEKITLYQTVGNLKVEEIETADGLKKKVKEAEKRECGYAYKTRNYFCFDEDEILLGLGQGEHGEWNLRNTTYYGHQGNRKISIPFMISSKNYGILLSTESLFMFEEKDNEAYLQTEADFYLDYFFLFGDNLFDVVKNFRRITGKAAMLPNWAYGYIQSKERYQSQKEILDTAKEFRKRKIGVDCLVLDWLSWPDGQWGQKSFDKERFPDPKKMTAKLHEMGIHFMMSIWPNMSQGTADNTEFMDAGLLFPGTDVYNAFEKAGRDIYWKQIEKSLYPAGVDGWWCDSSEPITPEWGHIIEPSAGEKYCEYKKDADNIMPFERANSYGKYHALGIWENQRKQDHDKRVVNLTRSGWAGSQKYGTILWSGDISASWQCLRNQVRAGLQIAASGMPYWTMDTGAFFVKKGRNWFWNGQYPDGITEEYKKLYVRWLEFAAFLPVFRAHGTDIEREPWAFGDEGNRYYEAICKTIELRYQLMPYIYSVGALVCLEDGTFIRPLLFDFGNDKKARYISDQYMFGPSIMVCPVVDDQNERNIYLPEGTKWYDFYTKECYKGGQDISYKCPLDKIPLFVKEGSIIPMKKPELCTRDMNDNAVEVSVYPGCDGSFRLYEDSGDGYGYEKGNYHIKSYYWNEEKQELTEDYS</sequence>
<dbReference type="InterPro" id="IPR051816">
    <property type="entry name" value="Glycosyl_Hydrolase_31"/>
</dbReference>
<evidence type="ECO:0000259" key="5">
    <source>
        <dbReference type="Pfam" id="PF21365"/>
    </source>
</evidence>
<dbReference type="InterPro" id="IPR033403">
    <property type="entry name" value="DUF5110"/>
</dbReference>
<dbReference type="Gene3D" id="2.60.40.1180">
    <property type="entry name" value="Golgi alpha-mannosidase II"/>
    <property type="match status" value="2"/>
</dbReference>
<evidence type="ECO:0000259" key="4">
    <source>
        <dbReference type="Pfam" id="PF17137"/>
    </source>
</evidence>
<dbReference type="CDD" id="cd06591">
    <property type="entry name" value="GH31_xylosidase_XylS"/>
    <property type="match status" value="1"/>
</dbReference>
<evidence type="ECO:0000313" key="6">
    <source>
        <dbReference type="EMBL" id="AOZ96614.1"/>
    </source>
</evidence>
<keyword evidence="2" id="KW-0326">Glycosidase</keyword>
<dbReference type="RefSeq" id="WP_071176289.1">
    <property type="nucleotide sequence ID" value="NZ_CP017831.1"/>
</dbReference>
<dbReference type="SUPFAM" id="SSF74650">
    <property type="entry name" value="Galactose mutarotase-like"/>
    <property type="match status" value="1"/>
</dbReference>
<dbReference type="PANTHER" id="PTHR43863">
    <property type="entry name" value="HYDROLASE, PUTATIVE (AFU_ORTHOLOGUE AFUA_1G03140)-RELATED"/>
    <property type="match status" value="1"/>
</dbReference>
<dbReference type="SUPFAM" id="SSF51445">
    <property type="entry name" value="(Trans)glycosidases"/>
    <property type="match status" value="1"/>
</dbReference>
<dbReference type="InterPro" id="IPR048395">
    <property type="entry name" value="Glyco_hydro_31_C"/>
</dbReference>
<dbReference type="PANTHER" id="PTHR43863:SF2">
    <property type="entry name" value="MALTASE-GLUCOAMYLASE"/>
    <property type="match status" value="1"/>
</dbReference>
<feature type="domain" description="Glycoside hydrolase family 31 TIM barrel" evidence="3">
    <location>
        <begin position="261"/>
        <end position="596"/>
    </location>
</feature>